<reference evidence="1 2" key="1">
    <citation type="journal article" date="2018" name="Front. Plant Sci.">
        <title>Red Clover (Trifolium pratense) and Zigzag Clover (T. medium) - A Picture of Genomic Similarities and Differences.</title>
        <authorList>
            <person name="Dluhosova J."/>
            <person name="Istvanek J."/>
            <person name="Nedelnik J."/>
            <person name="Repkova J."/>
        </authorList>
    </citation>
    <scope>NUCLEOTIDE SEQUENCE [LARGE SCALE GENOMIC DNA]</scope>
    <source>
        <strain evidence="2">cv. 10/8</strain>
        <tissue evidence="1">Leaf</tissue>
    </source>
</reference>
<protein>
    <submittedName>
        <fullName evidence="1">Uncharacterized protein</fullName>
    </submittedName>
</protein>
<sequence>MEGTSTQHQNLPLNAQSGASFYAKGKTMEIPYSDFDLVNEQAVDFEALK</sequence>
<keyword evidence="2" id="KW-1185">Reference proteome</keyword>
<dbReference type="EMBL" id="LXQA010447013">
    <property type="protein sequence ID" value="MCI52425.1"/>
    <property type="molecule type" value="Genomic_DNA"/>
</dbReference>
<evidence type="ECO:0000313" key="1">
    <source>
        <dbReference type="EMBL" id="MCI52425.1"/>
    </source>
</evidence>
<evidence type="ECO:0000313" key="2">
    <source>
        <dbReference type="Proteomes" id="UP000265520"/>
    </source>
</evidence>
<accession>A0A392SWI6</accession>
<dbReference type="Proteomes" id="UP000265520">
    <property type="component" value="Unassembled WGS sequence"/>
</dbReference>
<name>A0A392SWI6_9FABA</name>
<proteinExistence type="predicted"/>
<dbReference type="AlphaFoldDB" id="A0A392SWI6"/>
<feature type="non-terminal residue" evidence="1">
    <location>
        <position position="49"/>
    </location>
</feature>
<organism evidence="1 2">
    <name type="scientific">Trifolium medium</name>
    <dbReference type="NCBI Taxonomy" id="97028"/>
    <lineage>
        <taxon>Eukaryota</taxon>
        <taxon>Viridiplantae</taxon>
        <taxon>Streptophyta</taxon>
        <taxon>Embryophyta</taxon>
        <taxon>Tracheophyta</taxon>
        <taxon>Spermatophyta</taxon>
        <taxon>Magnoliopsida</taxon>
        <taxon>eudicotyledons</taxon>
        <taxon>Gunneridae</taxon>
        <taxon>Pentapetalae</taxon>
        <taxon>rosids</taxon>
        <taxon>fabids</taxon>
        <taxon>Fabales</taxon>
        <taxon>Fabaceae</taxon>
        <taxon>Papilionoideae</taxon>
        <taxon>50 kb inversion clade</taxon>
        <taxon>NPAAA clade</taxon>
        <taxon>Hologalegina</taxon>
        <taxon>IRL clade</taxon>
        <taxon>Trifolieae</taxon>
        <taxon>Trifolium</taxon>
    </lineage>
</organism>
<comment type="caution">
    <text evidence="1">The sequence shown here is derived from an EMBL/GenBank/DDBJ whole genome shotgun (WGS) entry which is preliminary data.</text>
</comment>